<dbReference type="GO" id="GO:0003746">
    <property type="term" value="F:translation elongation factor activity"/>
    <property type="evidence" value="ECO:0007669"/>
    <property type="project" value="UniProtKB-KW"/>
</dbReference>
<dbReference type="EMBL" id="JACBZA010000001">
    <property type="protein sequence ID" value="NYH86060.1"/>
    <property type="molecule type" value="Genomic_DNA"/>
</dbReference>
<sequence>MYACPRARLGVKGSVVAVSVLDHQMHQLSASARKRLQQDEIDLTARRAELVAEQGSETGGDLVDQASFATQQIEIESIDRRLNRIHDLLSATTVASDAPEDTVAVGSVVTLRFGDGSTETYQVGLIEEQADDVVALTPTSPLGRALMGHKVGDKVTYAAPVGELSVEIVQVAGS</sequence>
<dbReference type="PANTHER" id="PTHR30437">
    <property type="entry name" value="TRANSCRIPTION ELONGATION FACTOR GREA"/>
    <property type="match status" value="1"/>
</dbReference>
<dbReference type="Gene3D" id="3.10.50.30">
    <property type="entry name" value="Transcription elongation factor, GreA/GreB, C-terminal domain"/>
    <property type="match status" value="1"/>
</dbReference>
<keyword evidence="2" id="KW-0648">Protein biosynthesis</keyword>
<dbReference type="PANTHER" id="PTHR30437:SF4">
    <property type="entry name" value="TRANSCRIPTION ELONGATION FACTOR GREA"/>
    <property type="match status" value="1"/>
</dbReference>
<dbReference type="InterPro" id="IPR023459">
    <property type="entry name" value="Tscrpt_elong_fac_GreA/B_fam"/>
</dbReference>
<evidence type="ECO:0000313" key="3">
    <source>
        <dbReference type="Proteomes" id="UP000533017"/>
    </source>
</evidence>
<comment type="caution">
    <text evidence="2">The sequence shown here is derived from an EMBL/GenBank/DDBJ whole genome shotgun (WGS) entry which is preliminary data.</text>
</comment>
<dbReference type="Pfam" id="PF01272">
    <property type="entry name" value="GreA_GreB"/>
    <property type="match status" value="1"/>
</dbReference>
<protein>
    <submittedName>
        <fullName evidence="2">Transcription elongation factor GreA</fullName>
    </submittedName>
</protein>
<dbReference type="RefSeq" id="WP_139239190.1">
    <property type="nucleotide sequence ID" value="NZ_FOOI01000020.1"/>
</dbReference>
<reference evidence="2 3" key="1">
    <citation type="submission" date="2020-07" db="EMBL/GenBank/DDBJ databases">
        <title>Sequencing the genomes of 1000 actinobacteria strains.</title>
        <authorList>
            <person name="Klenk H.-P."/>
        </authorList>
    </citation>
    <scope>NUCLEOTIDE SEQUENCE [LARGE SCALE GENOMIC DNA]</scope>
    <source>
        <strain evidence="2 3">DSM 45117</strain>
    </source>
</reference>
<proteinExistence type="predicted"/>
<accession>A0ABX2S8X8</accession>
<name>A0ABX2S8X8_9ACTN</name>
<evidence type="ECO:0000259" key="1">
    <source>
        <dbReference type="Pfam" id="PF01272"/>
    </source>
</evidence>
<dbReference type="InterPro" id="IPR001437">
    <property type="entry name" value="Tscrpt_elong_fac_GreA/B_C"/>
</dbReference>
<dbReference type="SUPFAM" id="SSF54534">
    <property type="entry name" value="FKBP-like"/>
    <property type="match status" value="1"/>
</dbReference>
<gene>
    <name evidence="2" type="ORF">FHR37_004911</name>
</gene>
<keyword evidence="3" id="KW-1185">Reference proteome</keyword>
<dbReference type="Proteomes" id="UP000533017">
    <property type="component" value="Unassembled WGS sequence"/>
</dbReference>
<organism evidence="2 3">
    <name type="scientific">Actinopolymorpha cephalotaxi</name>
    <dbReference type="NCBI Taxonomy" id="504797"/>
    <lineage>
        <taxon>Bacteria</taxon>
        <taxon>Bacillati</taxon>
        <taxon>Actinomycetota</taxon>
        <taxon>Actinomycetes</taxon>
        <taxon>Propionibacteriales</taxon>
        <taxon>Actinopolymorphaceae</taxon>
        <taxon>Actinopolymorpha</taxon>
    </lineage>
</organism>
<keyword evidence="2" id="KW-0251">Elongation factor</keyword>
<dbReference type="InterPro" id="IPR036953">
    <property type="entry name" value="GreA/GreB_C_sf"/>
</dbReference>
<feature type="domain" description="Transcription elongation factor GreA/GreB C-terminal" evidence="1">
    <location>
        <begin position="99"/>
        <end position="171"/>
    </location>
</feature>
<evidence type="ECO:0000313" key="2">
    <source>
        <dbReference type="EMBL" id="NYH86060.1"/>
    </source>
</evidence>
<dbReference type="PIRSF" id="PIRSF006092">
    <property type="entry name" value="GreA_GreB"/>
    <property type="match status" value="1"/>
</dbReference>